<feature type="compositionally biased region" description="Basic and acidic residues" evidence="5">
    <location>
        <begin position="193"/>
        <end position="202"/>
    </location>
</feature>
<dbReference type="PANTHER" id="PTHR45975">
    <property type="entry name" value="NUCLEOSOME-REMODELING FACTOR SUBUNIT BPTF"/>
    <property type="match status" value="1"/>
</dbReference>
<dbReference type="Gene3D" id="3.30.40.10">
    <property type="entry name" value="Zinc/RING finger domain, C3HC4 (zinc finger)"/>
    <property type="match status" value="1"/>
</dbReference>
<dbReference type="CDD" id="cd15560">
    <property type="entry name" value="PHD2_3_BPTF"/>
    <property type="match status" value="1"/>
</dbReference>
<proteinExistence type="predicted"/>
<dbReference type="AlphaFoldDB" id="A0A9N8KSY2"/>
<dbReference type="SMART" id="SM00249">
    <property type="entry name" value="PHD"/>
    <property type="match status" value="1"/>
</dbReference>
<feature type="compositionally biased region" description="Low complexity" evidence="5">
    <location>
        <begin position="17"/>
        <end position="50"/>
    </location>
</feature>
<evidence type="ECO:0000259" key="6">
    <source>
        <dbReference type="PROSITE" id="PS50016"/>
    </source>
</evidence>
<organism evidence="7 8">
    <name type="scientific">Chrysodeixis includens</name>
    <name type="common">Soybean looper</name>
    <name type="synonym">Pseudoplusia includens</name>
    <dbReference type="NCBI Taxonomy" id="689277"/>
    <lineage>
        <taxon>Eukaryota</taxon>
        <taxon>Metazoa</taxon>
        <taxon>Ecdysozoa</taxon>
        <taxon>Arthropoda</taxon>
        <taxon>Hexapoda</taxon>
        <taxon>Insecta</taxon>
        <taxon>Pterygota</taxon>
        <taxon>Neoptera</taxon>
        <taxon>Endopterygota</taxon>
        <taxon>Lepidoptera</taxon>
        <taxon>Glossata</taxon>
        <taxon>Ditrysia</taxon>
        <taxon>Noctuoidea</taxon>
        <taxon>Noctuidae</taxon>
        <taxon>Plusiinae</taxon>
        <taxon>Chrysodeixis</taxon>
    </lineage>
</organism>
<dbReference type="GO" id="GO:0006357">
    <property type="term" value="P:regulation of transcription by RNA polymerase II"/>
    <property type="evidence" value="ECO:0007669"/>
    <property type="project" value="InterPro"/>
</dbReference>
<dbReference type="InterPro" id="IPR013083">
    <property type="entry name" value="Znf_RING/FYVE/PHD"/>
</dbReference>
<dbReference type="PROSITE" id="PS01359">
    <property type="entry name" value="ZF_PHD_1"/>
    <property type="match status" value="1"/>
</dbReference>
<dbReference type="InterPro" id="IPR019786">
    <property type="entry name" value="Zinc_finger_PHD-type_CS"/>
</dbReference>
<evidence type="ECO:0000256" key="3">
    <source>
        <dbReference type="ARBA" id="ARBA00022833"/>
    </source>
</evidence>
<evidence type="ECO:0000256" key="5">
    <source>
        <dbReference type="SAM" id="MobiDB-lite"/>
    </source>
</evidence>
<feature type="compositionally biased region" description="Basic and acidic residues" evidence="5">
    <location>
        <begin position="414"/>
        <end position="423"/>
    </location>
</feature>
<feature type="region of interest" description="Disordered" evidence="5">
    <location>
        <begin position="1"/>
        <end position="52"/>
    </location>
</feature>
<gene>
    <name evidence="7" type="ORF">CINC_LOCUS11059</name>
</gene>
<name>A0A9N8KSY2_CHRIL</name>
<dbReference type="GO" id="GO:0016589">
    <property type="term" value="C:NURF complex"/>
    <property type="evidence" value="ECO:0007669"/>
    <property type="project" value="InterPro"/>
</dbReference>
<accession>A0A9N8KSY2</accession>
<feature type="compositionally biased region" description="Pro residues" evidence="5">
    <location>
        <begin position="1"/>
        <end position="16"/>
    </location>
</feature>
<dbReference type="OrthoDB" id="784962at2759"/>
<feature type="region of interest" description="Disordered" evidence="5">
    <location>
        <begin position="184"/>
        <end position="210"/>
    </location>
</feature>
<dbReference type="GO" id="GO:0008270">
    <property type="term" value="F:zinc ion binding"/>
    <property type="evidence" value="ECO:0007669"/>
    <property type="project" value="UniProtKB-KW"/>
</dbReference>
<evidence type="ECO:0000313" key="8">
    <source>
        <dbReference type="Proteomes" id="UP001154114"/>
    </source>
</evidence>
<keyword evidence="1" id="KW-0479">Metal-binding</keyword>
<evidence type="ECO:0000256" key="4">
    <source>
        <dbReference type="PROSITE-ProRule" id="PRU00146"/>
    </source>
</evidence>
<feature type="region of interest" description="Disordered" evidence="5">
    <location>
        <begin position="258"/>
        <end position="353"/>
    </location>
</feature>
<keyword evidence="8" id="KW-1185">Reference proteome</keyword>
<evidence type="ECO:0000256" key="2">
    <source>
        <dbReference type="ARBA" id="ARBA00022771"/>
    </source>
</evidence>
<dbReference type="GO" id="GO:0000978">
    <property type="term" value="F:RNA polymerase II cis-regulatory region sequence-specific DNA binding"/>
    <property type="evidence" value="ECO:0007669"/>
    <property type="project" value="TreeGrafter"/>
</dbReference>
<protein>
    <recommendedName>
        <fullName evidence="6">PHD-type domain-containing protein</fullName>
    </recommendedName>
</protein>
<reference evidence="7" key="1">
    <citation type="submission" date="2021-12" db="EMBL/GenBank/DDBJ databases">
        <authorList>
            <person name="King R."/>
        </authorList>
    </citation>
    <scope>NUCLEOTIDE SEQUENCE</scope>
</reference>
<keyword evidence="3" id="KW-0862">Zinc</keyword>
<dbReference type="InterPro" id="IPR001965">
    <property type="entry name" value="Znf_PHD"/>
</dbReference>
<dbReference type="FunFam" id="3.30.40.10:FF:000048">
    <property type="entry name" value="nucleosome-remodeling factor subunit BPTF isoform X1"/>
    <property type="match status" value="1"/>
</dbReference>
<dbReference type="Proteomes" id="UP001154114">
    <property type="component" value="Chromosome 5"/>
</dbReference>
<feature type="domain" description="PHD-type" evidence="6">
    <location>
        <begin position="446"/>
        <end position="497"/>
    </location>
</feature>
<dbReference type="SUPFAM" id="SSF57903">
    <property type="entry name" value="FYVE/PHD zinc finger"/>
    <property type="match status" value="1"/>
</dbReference>
<dbReference type="EMBL" id="LR824008">
    <property type="protein sequence ID" value="CAD0196771.1"/>
    <property type="molecule type" value="Genomic_DNA"/>
</dbReference>
<feature type="compositionally biased region" description="Pro residues" evidence="5">
    <location>
        <begin position="328"/>
        <end position="345"/>
    </location>
</feature>
<dbReference type="InterPro" id="IPR019787">
    <property type="entry name" value="Znf_PHD-finger"/>
</dbReference>
<evidence type="ECO:0000256" key="1">
    <source>
        <dbReference type="ARBA" id="ARBA00022723"/>
    </source>
</evidence>
<dbReference type="PANTHER" id="PTHR45975:SF2">
    <property type="entry name" value="NUCLEOSOME-REMODELING FACTOR SUBUNIT BPTF"/>
    <property type="match status" value="1"/>
</dbReference>
<dbReference type="InterPro" id="IPR011011">
    <property type="entry name" value="Znf_FYVE_PHD"/>
</dbReference>
<feature type="compositionally biased region" description="Basic and acidic residues" evidence="5">
    <location>
        <begin position="258"/>
        <end position="270"/>
    </location>
</feature>
<keyword evidence="2 4" id="KW-0863">Zinc-finger</keyword>
<dbReference type="Pfam" id="PF00628">
    <property type="entry name" value="PHD"/>
    <property type="match status" value="1"/>
</dbReference>
<feature type="region of interest" description="Disordered" evidence="5">
    <location>
        <begin position="414"/>
        <end position="440"/>
    </location>
</feature>
<dbReference type="PROSITE" id="PS50016">
    <property type="entry name" value="ZF_PHD_2"/>
    <property type="match status" value="1"/>
</dbReference>
<dbReference type="InterPro" id="IPR038028">
    <property type="entry name" value="BPTF"/>
</dbReference>
<evidence type="ECO:0000313" key="7">
    <source>
        <dbReference type="EMBL" id="CAD0196771.1"/>
    </source>
</evidence>
<sequence>MAAPRTAPPALAPQPAIPQAIQPQPIPQQAIQPQPIQAQTQQITPQPQQQLTEDELVEKRLLVGQPPGTVIKTVTAQVMQTSSGPSIVLQGLHGYSLTPQQLALVQHQVKQQLLKAQESTGKQGMLGPRKMYLAVQPAGGAPPPLTPVGPLPAAGALHSIQSLQPLPVPTHQDVSEEENVAEAASIKEATPSKLEDIKENNTKTDIINSGPDGLQSSKFVLTPDYIQQTIKSALKQENLNPEIEEKLLQLQRYQEKRMKPEIPQPEREIRPVAVVARTPSPPTRRRATSSRHDDDDDEWVDSSPRKRTRGGRPPSPPSAAPRRALRPAPRPRPGRAPPPPAPVPQPAQHHPQPTAIDERRRAATNNSRLQMLLFKHKEMLKKDIIKKRGLLEKELGVEIQKELSAELALRTRAERNKQEEVRGGKRRGAATPSTPRPNKRSVKKEKLLCICRTPYDNTKFYVGCEHCSNWFHGDCVGVTEEMSKTMEEYVCPDCRRAEETQELYCLCRQPYDNSQYVILFT</sequence>